<reference evidence="1" key="1">
    <citation type="submission" date="2020-09" db="EMBL/GenBank/DDBJ databases">
        <title>A novel bacterium of genus Mangrovicoccus, isolated from South China Sea.</title>
        <authorList>
            <person name="Huang H."/>
            <person name="Mo K."/>
            <person name="Hu Y."/>
        </authorList>
    </citation>
    <scope>NUCLEOTIDE SEQUENCE</scope>
    <source>
        <strain evidence="1">HB182678</strain>
    </source>
</reference>
<organism evidence="1 2">
    <name type="scientific">Mangrovicoccus algicola</name>
    <dbReference type="NCBI Taxonomy" id="2771008"/>
    <lineage>
        <taxon>Bacteria</taxon>
        <taxon>Pseudomonadati</taxon>
        <taxon>Pseudomonadota</taxon>
        <taxon>Alphaproteobacteria</taxon>
        <taxon>Rhodobacterales</taxon>
        <taxon>Paracoccaceae</taxon>
        <taxon>Mangrovicoccus</taxon>
    </lineage>
</organism>
<dbReference type="AlphaFoldDB" id="A0A8J6Z7Y6"/>
<proteinExistence type="predicted"/>
<name>A0A8J6Z7Y6_9RHOB</name>
<gene>
    <name evidence="1" type="ORF">ICN82_04520</name>
</gene>
<dbReference type="EMBL" id="JACVXA010000009">
    <property type="protein sequence ID" value="MBE3637466.1"/>
    <property type="molecule type" value="Genomic_DNA"/>
</dbReference>
<keyword evidence="2" id="KW-1185">Reference proteome</keyword>
<dbReference type="RefSeq" id="WP_193180104.1">
    <property type="nucleotide sequence ID" value="NZ_JACVXA010000009.1"/>
</dbReference>
<evidence type="ECO:0000313" key="1">
    <source>
        <dbReference type="EMBL" id="MBE3637466.1"/>
    </source>
</evidence>
<protein>
    <recommendedName>
        <fullName evidence="3">HK97 gp10 family phage protein</fullName>
    </recommendedName>
</protein>
<sequence length="160" mass="17730">MIRVKFQGGRELDRALGELQRRATRKAVVRKVLLAALAPFVDLAGALAPVQRVRQGKAAEQNLAHSYVAATTSKLTRRQRQAVKREGAFDVVVHAGTADPAGVQQEFGNRLHGAQPHARPAWMQTREQVFQLVLEGMRREVARAVARARKRAARAAAKRR</sequence>
<evidence type="ECO:0008006" key="3">
    <source>
        <dbReference type="Google" id="ProtNLM"/>
    </source>
</evidence>
<evidence type="ECO:0000313" key="2">
    <source>
        <dbReference type="Proteomes" id="UP000609121"/>
    </source>
</evidence>
<comment type="caution">
    <text evidence="1">The sequence shown here is derived from an EMBL/GenBank/DDBJ whole genome shotgun (WGS) entry which is preliminary data.</text>
</comment>
<accession>A0A8J6Z7Y6</accession>
<dbReference type="Proteomes" id="UP000609121">
    <property type="component" value="Unassembled WGS sequence"/>
</dbReference>